<dbReference type="EMBL" id="CABWMV010000024">
    <property type="protein sequence ID" value="VXC86981.1"/>
    <property type="molecule type" value="Genomic_DNA"/>
</dbReference>
<evidence type="ECO:0000313" key="2">
    <source>
        <dbReference type="Proteomes" id="UP000432350"/>
    </source>
</evidence>
<sequence length="46" mass="5395">MRKRNLDHFFVFSFLVAAHWGQLVIRFDLSTVFVQCSFSDCSVLVQ</sequence>
<proteinExistence type="predicted"/>
<organism evidence="1 2">
    <name type="scientific">Sphingobacterium multivorum</name>
    <dbReference type="NCBI Taxonomy" id="28454"/>
    <lineage>
        <taxon>Bacteria</taxon>
        <taxon>Pseudomonadati</taxon>
        <taxon>Bacteroidota</taxon>
        <taxon>Sphingobacteriia</taxon>
        <taxon>Sphingobacteriales</taxon>
        <taxon>Sphingobacteriaceae</taxon>
        <taxon>Sphingobacterium</taxon>
    </lineage>
</organism>
<name>A0A654C1Q6_SPHMU</name>
<reference evidence="1 2" key="1">
    <citation type="submission" date="2019-10" db="EMBL/GenBank/DDBJ databases">
        <authorList>
            <person name="Karimi E."/>
        </authorList>
    </citation>
    <scope>NUCLEOTIDE SEQUENCE [LARGE SCALE GENOMIC DNA]</scope>
    <source>
        <strain evidence="1">Sphingobacterium sp. 8BC</strain>
    </source>
</reference>
<accession>A0A654C1Q6</accession>
<evidence type="ECO:0000313" key="1">
    <source>
        <dbReference type="EMBL" id="VXC86981.1"/>
    </source>
</evidence>
<protein>
    <submittedName>
        <fullName evidence="1">Uncharacterized protein</fullName>
    </submittedName>
</protein>
<dbReference type="Proteomes" id="UP000432350">
    <property type="component" value="Unassembled WGS sequence"/>
</dbReference>
<dbReference type="AlphaFoldDB" id="A0A654C1Q6"/>
<gene>
    <name evidence="1" type="ORF">SPHINGO8BC_50567</name>
</gene>